<keyword evidence="1" id="KW-0812">Transmembrane</keyword>
<dbReference type="RefSeq" id="XP_004261138.1">
    <property type="nucleotide sequence ID" value="XM_004261090.1"/>
</dbReference>
<organism evidence="3 4">
    <name type="scientific">Entamoeba invadens IP1</name>
    <dbReference type="NCBI Taxonomy" id="370355"/>
    <lineage>
        <taxon>Eukaryota</taxon>
        <taxon>Amoebozoa</taxon>
        <taxon>Evosea</taxon>
        <taxon>Archamoebae</taxon>
        <taxon>Mastigamoebida</taxon>
        <taxon>Entamoebidae</taxon>
        <taxon>Entamoeba</taxon>
    </lineage>
</organism>
<sequence>MISIILIAFVAQAEYLMSMDNEYMNVYLLDKCYYTGGNTYTKYVREDKKAKGYTSTTGCGDWHDDGSFDLKNGQSFVDNLPEYLVVDYAYIDAKDCKIKESEARPIETLLKSGCIKTSETTSTKTEIKDGKFIKNDYDASNSCTGTPSNIINKEMDKCFTDKDGFYHTAKDSAVTLSVIMAFVLALLLLIIFRE</sequence>
<feature type="signal peptide" evidence="2">
    <location>
        <begin position="1"/>
        <end position="18"/>
    </location>
</feature>
<feature type="transmembrane region" description="Helical" evidence="1">
    <location>
        <begin position="173"/>
        <end position="192"/>
    </location>
</feature>
<accession>A0A0A1UG31</accession>
<keyword evidence="1" id="KW-1133">Transmembrane helix</keyword>
<dbReference type="Proteomes" id="UP000014680">
    <property type="component" value="Unassembled WGS sequence"/>
</dbReference>
<dbReference type="EMBL" id="KB206235">
    <property type="protein sequence ID" value="ELP94367.1"/>
    <property type="molecule type" value="Genomic_DNA"/>
</dbReference>
<evidence type="ECO:0000256" key="2">
    <source>
        <dbReference type="SAM" id="SignalP"/>
    </source>
</evidence>
<name>A0A0A1UG31_ENTIV</name>
<dbReference type="AlphaFoldDB" id="A0A0A1UG31"/>
<evidence type="ECO:0000256" key="1">
    <source>
        <dbReference type="SAM" id="Phobius"/>
    </source>
</evidence>
<keyword evidence="4" id="KW-1185">Reference proteome</keyword>
<gene>
    <name evidence="3" type="ORF">EIN_401100</name>
</gene>
<dbReference type="VEuPathDB" id="AmoebaDB:EIN_401100"/>
<evidence type="ECO:0000313" key="3">
    <source>
        <dbReference type="EMBL" id="ELP94367.1"/>
    </source>
</evidence>
<keyword evidence="1" id="KW-0472">Membrane</keyword>
<keyword evidence="2" id="KW-0732">Signal</keyword>
<feature type="chain" id="PRO_5001980551" evidence="2">
    <location>
        <begin position="19"/>
        <end position="194"/>
    </location>
</feature>
<evidence type="ECO:0000313" key="4">
    <source>
        <dbReference type="Proteomes" id="UP000014680"/>
    </source>
</evidence>
<reference evidence="3 4" key="1">
    <citation type="submission" date="2012-10" db="EMBL/GenBank/DDBJ databases">
        <authorList>
            <person name="Zafar N."/>
            <person name="Inman J."/>
            <person name="Hall N."/>
            <person name="Lorenzi H."/>
            <person name="Caler E."/>
        </authorList>
    </citation>
    <scope>NUCLEOTIDE SEQUENCE [LARGE SCALE GENOMIC DNA]</scope>
    <source>
        <strain evidence="3 4">IP1</strain>
    </source>
</reference>
<dbReference type="GeneID" id="14893352"/>
<dbReference type="KEGG" id="eiv:EIN_401100"/>
<protein>
    <submittedName>
        <fullName evidence="3">Uncharacterized protein</fullName>
    </submittedName>
</protein>
<proteinExistence type="predicted"/>